<keyword evidence="2" id="KW-0689">Ribosomal protein</keyword>
<dbReference type="InterPro" id="IPR002672">
    <property type="entry name" value="Ribosomal_eL28"/>
</dbReference>
<comment type="caution">
    <text evidence="5">The sequence shown here is derived from an EMBL/GenBank/DDBJ whole genome shotgun (WGS) entry which is preliminary data.</text>
</comment>
<feature type="domain" description="Ribosomal eL28/Mak16" evidence="4">
    <location>
        <begin position="6"/>
        <end position="145"/>
    </location>
</feature>
<proteinExistence type="inferred from homology"/>
<evidence type="ECO:0000313" key="6">
    <source>
        <dbReference type="Proteomes" id="UP001189429"/>
    </source>
</evidence>
<dbReference type="Proteomes" id="UP001189429">
    <property type="component" value="Unassembled WGS sequence"/>
</dbReference>
<dbReference type="PANTHER" id="PTHR10544">
    <property type="entry name" value="60S RIBOSOMAL PROTEIN L28"/>
    <property type="match status" value="1"/>
</dbReference>
<name>A0ABN9VYV7_9DINO</name>
<evidence type="ECO:0000256" key="1">
    <source>
        <dbReference type="ARBA" id="ARBA00007926"/>
    </source>
</evidence>
<protein>
    <recommendedName>
        <fullName evidence="4">Ribosomal eL28/Mak16 domain-containing protein</fullName>
    </recommendedName>
</protein>
<evidence type="ECO:0000313" key="5">
    <source>
        <dbReference type="EMBL" id="CAK0878774.1"/>
    </source>
</evidence>
<organism evidence="5 6">
    <name type="scientific">Prorocentrum cordatum</name>
    <dbReference type="NCBI Taxonomy" id="2364126"/>
    <lineage>
        <taxon>Eukaryota</taxon>
        <taxon>Sar</taxon>
        <taxon>Alveolata</taxon>
        <taxon>Dinophyceae</taxon>
        <taxon>Prorocentrales</taxon>
        <taxon>Prorocentraceae</taxon>
        <taxon>Prorocentrum</taxon>
    </lineage>
</organism>
<evidence type="ECO:0000256" key="3">
    <source>
        <dbReference type="ARBA" id="ARBA00023274"/>
    </source>
</evidence>
<keyword evidence="3" id="KW-0687">Ribonucleoprotein</keyword>
<dbReference type="EMBL" id="CAUYUJ010017882">
    <property type="protein sequence ID" value="CAK0878774.1"/>
    <property type="molecule type" value="Genomic_DNA"/>
</dbReference>
<evidence type="ECO:0000259" key="4">
    <source>
        <dbReference type="Pfam" id="PF01778"/>
    </source>
</evidence>
<accession>A0ABN9VYV7</accession>
<gene>
    <name evidence="5" type="ORF">PCOR1329_LOCUS62414</name>
</gene>
<dbReference type="Gene3D" id="3.30.390.110">
    <property type="match status" value="1"/>
</dbReference>
<comment type="similarity">
    <text evidence="1">Belongs to the eukaryotic ribosomal protein eL28 family.</text>
</comment>
<reference evidence="5" key="1">
    <citation type="submission" date="2023-10" db="EMBL/GenBank/DDBJ databases">
        <authorList>
            <person name="Chen Y."/>
            <person name="Shah S."/>
            <person name="Dougan E. K."/>
            <person name="Thang M."/>
            <person name="Chan C."/>
        </authorList>
    </citation>
    <scope>NUCLEOTIDE SEQUENCE [LARGE SCALE GENOMIC DNA]</scope>
</reference>
<keyword evidence="6" id="KW-1185">Reference proteome</keyword>
<dbReference type="InterPro" id="IPR029004">
    <property type="entry name" value="Ribosomal_eL28/Mak16"/>
</dbReference>
<dbReference type="Pfam" id="PF01778">
    <property type="entry name" value="Ribosomal_L28e"/>
    <property type="match status" value="1"/>
</dbReference>
<evidence type="ECO:0000256" key="2">
    <source>
        <dbReference type="ARBA" id="ARBA00022980"/>
    </source>
</evidence>
<sequence length="161" mass="17666">MASAALLWECVKSNNSFMRKSPGAGNKTMSAEPGNLCGLHSFKFSGIANDKVLGLAPTKTGKKDKITLTTKAEIMMFQPTLALATRKTFAKKPAKLFEPKGLIIEKGIKKSAKKGPEQLKKVIEAGFYRKDLLDLAMAKYAKIRTSFKTKKLTVKSRRAKA</sequence>